<keyword evidence="2" id="KW-1185">Reference proteome</keyword>
<sequence length="105" mass="11931">MFGISAMNGEIPVGIVCSCYKADRSLAMLTGANNRVYWFYSKASPSHLYGPDIPLYTDLDCDRFAEEHWHDAAHNGVTFGDLYKTSVRAVLTPLYNYVFKKPHYE</sequence>
<dbReference type="PANTHER" id="PTHR47356:SF2">
    <property type="entry name" value="FAD-BINDING DOMAIN-CONTAINING PROTEIN-RELATED"/>
    <property type="match status" value="1"/>
</dbReference>
<protein>
    <submittedName>
        <fullName evidence="1">Uncharacterized protein</fullName>
    </submittedName>
</protein>
<dbReference type="InterPro" id="IPR050562">
    <property type="entry name" value="FAD_mOase_fung"/>
</dbReference>
<accession>A0ABR3SIY7</accession>
<name>A0ABR3SIY7_9PEZI</name>
<organism evidence="1 2">
    <name type="scientific">Neofusicoccum ribis</name>
    <dbReference type="NCBI Taxonomy" id="45134"/>
    <lineage>
        <taxon>Eukaryota</taxon>
        <taxon>Fungi</taxon>
        <taxon>Dikarya</taxon>
        <taxon>Ascomycota</taxon>
        <taxon>Pezizomycotina</taxon>
        <taxon>Dothideomycetes</taxon>
        <taxon>Dothideomycetes incertae sedis</taxon>
        <taxon>Botryosphaeriales</taxon>
        <taxon>Botryosphaeriaceae</taxon>
        <taxon>Neofusicoccum</taxon>
    </lineage>
</organism>
<dbReference type="Proteomes" id="UP001521116">
    <property type="component" value="Unassembled WGS sequence"/>
</dbReference>
<comment type="caution">
    <text evidence="1">The sequence shown here is derived from an EMBL/GenBank/DDBJ whole genome shotgun (WGS) entry which is preliminary data.</text>
</comment>
<dbReference type="EMBL" id="JAJVDC020000139">
    <property type="protein sequence ID" value="KAL1622242.1"/>
    <property type="molecule type" value="Genomic_DNA"/>
</dbReference>
<gene>
    <name evidence="1" type="ORF">SLS56_008861</name>
</gene>
<evidence type="ECO:0000313" key="2">
    <source>
        <dbReference type="Proteomes" id="UP001521116"/>
    </source>
</evidence>
<reference evidence="1 2" key="1">
    <citation type="submission" date="2024-02" db="EMBL/GenBank/DDBJ databases">
        <title>De novo assembly and annotation of 12 fungi associated with fruit tree decline syndrome in Ontario, Canada.</title>
        <authorList>
            <person name="Sulman M."/>
            <person name="Ellouze W."/>
            <person name="Ilyukhin E."/>
        </authorList>
    </citation>
    <scope>NUCLEOTIDE SEQUENCE [LARGE SCALE GENOMIC DNA]</scope>
    <source>
        <strain evidence="1 2">M1-105</strain>
    </source>
</reference>
<evidence type="ECO:0000313" key="1">
    <source>
        <dbReference type="EMBL" id="KAL1622242.1"/>
    </source>
</evidence>
<dbReference type="PANTHER" id="PTHR47356">
    <property type="entry name" value="FAD-DEPENDENT MONOOXYGENASE ASQG-RELATED"/>
    <property type="match status" value="1"/>
</dbReference>
<proteinExistence type="predicted"/>